<organism evidence="8 9">
    <name type="scientific">Psychroserpens algicola</name>
    <dbReference type="NCBI Taxonomy" id="1719034"/>
    <lineage>
        <taxon>Bacteria</taxon>
        <taxon>Pseudomonadati</taxon>
        <taxon>Bacteroidota</taxon>
        <taxon>Flavobacteriia</taxon>
        <taxon>Flavobacteriales</taxon>
        <taxon>Flavobacteriaceae</taxon>
        <taxon>Psychroserpens</taxon>
    </lineage>
</organism>
<evidence type="ECO:0000256" key="4">
    <source>
        <dbReference type="ARBA" id="ARBA00022989"/>
    </source>
</evidence>
<dbReference type="RefSeq" id="WP_204344785.1">
    <property type="nucleotide sequence ID" value="NZ_JACNMJ010000001.1"/>
</dbReference>
<feature type="domain" description="RDD" evidence="7">
    <location>
        <begin position="15"/>
        <end position="129"/>
    </location>
</feature>
<evidence type="ECO:0000256" key="3">
    <source>
        <dbReference type="ARBA" id="ARBA00022692"/>
    </source>
</evidence>
<dbReference type="PANTHER" id="PTHR36115">
    <property type="entry name" value="PROLINE-RICH ANTIGEN HOMOLOG-RELATED"/>
    <property type="match status" value="1"/>
</dbReference>
<dbReference type="EMBL" id="JALPQF010000009">
    <property type="protein sequence ID" value="MCK8480996.1"/>
    <property type="molecule type" value="Genomic_DNA"/>
</dbReference>
<reference evidence="8" key="1">
    <citation type="submission" date="2022-04" db="EMBL/GenBank/DDBJ databases">
        <authorList>
            <person name="Ren T."/>
        </authorList>
    </citation>
    <scope>NUCLEOTIDE SEQUENCE</scope>
    <source>
        <strain evidence="8">F63249</strain>
    </source>
</reference>
<keyword evidence="5 6" id="KW-0472">Membrane</keyword>
<name>A0ABT0H9D6_9FLAO</name>
<dbReference type="Proteomes" id="UP001203687">
    <property type="component" value="Unassembled WGS sequence"/>
</dbReference>
<evidence type="ECO:0000259" key="7">
    <source>
        <dbReference type="Pfam" id="PF06271"/>
    </source>
</evidence>
<accession>A0ABT0H9D6</accession>
<dbReference type="InterPro" id="IPR010432">
    <property type="entry name" value="RDD"/>
</dbReference>
<evidence type="ECO:0000256" key="6">
    <source>
        <dbReference type="SAM" id="Phobius"/>
    </source>
</evidence>
<keyword evidence="3 6" id="KW-0812">Transmembrane</keyword>
<protein>
    <submittedName>
        <fullName evidence="8">RDD family protein</fullName>
    </submittedName>
</protein>
<evidence type="ECO:0000313" key="9">
    <source>
        <dbReference type="Proteomes" id="UP001203687"/>
    </source>
</evidence>
<dbReference type="PANTHER" id="PTHR36115:SF4">
    <property type="entry name" value="MEMBRANE PROTEIN"/>
    <property type="match status" value="1"/>
</dbReference>
<evidence type="ECO:0000256" key="5">
    <source>
        <dbReference type="ARBA" id="ARBA00023136"/>
    </source>
</evidence>
<comment type="caution">
    <text evidence="8">The sequence shown here is derived from an EMBL/GenBank/DDBJ whole genome shotgun (WGS) entry which is preliminary data.</text>
</comment>
<feature type="transmembrane region" description="Helical" evidence="6">
    <location>
        <begin position="65"/>
        <end position="82"/>
    </location>
</feature>
<comment type="subcellular location">
    <subcellularLocation>
        <location evidence="1">Cell membrane</location>
        <topology evidence="1">Multi-pass membrane protein</topology>
    </subcellularLocation>
</comment>
<sequence length="171" mass="19765">MNHHAKYRITQDVLASKGKRFLNFIIDYIILYLLSFALGIAIALISELTGSYELYEFIALNDNFWVSYILGMFIWLFYYTLIETFTKGRTIGKYITKTTVVLFDGSKPTINEILIRSLCRLIPFEQFSFLGQDAKGWHDSLSKTYVVDVEKFEAKRATMNELNEIGKIGVD</sequence>
<evidence type="ECO:0000313" key="8">
    <source>
        <dbReference type="EMBL" id="MCK8480996.1"/>
    </source>
</evidence>
<gene>
    <name evidence="8" type="ORF">MUY34_10200</name>
</gene>
<evidence type="ECO:0000256" key="2">
    <source>
        <dbReference type="ARBA" id="ARBA00022475"/>
    </source>
</evidence>
<keyword evidence="2" id="KW-1003">Cell membrane</keyword>
<evidence type="ECO:0000256" key="1">
    <source>
        <dbReference type="ARBA" id="ARBA00004651"/>
    </source>
</evidence>
<keyword evidence="9" id="KW-1185">Reference proteome</keyword>
<feature type="transmembrane region" description="Helical" evidence="6">
    <location>
        <begin position="21"/>
        <end position="45"/>
    </location>
</feature>
<keyword evidence="4 6" id="KW-1133">Transmembrane helix</keyword>
<dbReference type="InterPro" id="IPR051791">
    <property type="entry name" value="Pra-immunoreactive"/>
</dbReference>
<dbReference type="Pfam" id="PF06271">
    <property type="entry name" value="RDD"/>
    <property type="match status" value="1"/>
</dbReference>
<proteinExistence type="predicted"/>